<feature type="compositionally biased region" description="Polar residues" evidence="6">
    <location>
        <begin position="557"/>
        <end position="570"/>
    </location>
</feature>
<feature type="region of interest" description="Disordered" evidence="6">
    <location>
        <begin position="68"/>
        <end position="122"/>
    </location>
</feature>
<comment type="caution">
    <text evidence="7">The sequence shown here is derived from an EMBL/GenBank/DDBJ whole genome shotgun (WGS) entry which is preliminary data.</text>
</comment>
<evidence type="ECO:0000256" key="1">
    <source>
        <dbReference type="ARBA" id="ARBA00004123"/>
    </source>
</evidence>
<dbReference type="SMART" id="SM00320">
    <property type="entry name" value="WD40"/>
    <property type="match status" value="4"/>
</dbReference>
<gene>
    <name evidence="7" type="ORF">E3P99_00884</name>
</gene>
<dbReference type="CDD" id="cd07976">
    <property type="entry name" value="TFIIA_alpha_beta_like"/>
    <property type="match status" value="1"/>
</dbReference>
<evidence type="ECO:0000256" key="5">
    <source>
        <dbReference type="SAM" id="Coils"/>
    </source>
</evidence>
<dbReference type="Gene3D" id="2.130.10.10">
    <property type="entry name" value="YVTN repeat-like/Quinoprotein amine dehydrogenase"/>
    <property type="match status" value="1"/>
</dbReference>
<dbReference type="PANTHER" id="PTHR12694">
    <property type="entry name" value="TRANSCRIPTION INITIATION FACTOR IIA SUBUNIT 1"/>
    <property type="match status" value="1"/>
</dbReference>
<dbReference type="SUPFAM" id="SSF50784">
    <property type="entry name" value="Transcription factor IIA (TFIIA), beta-barrel domain"/>
    <property type="match status" value="1"/>
</dbReference>
<feature type="region of interest" description="Disordered" evidence="6">
    <location>
        <begin position="528"/>
        <end position="587"/>
    </location>
</feature>
<evidence type="ECO:0000313" key="8">
    <source>
        <dbReference type="Proteomes" id="UP000310189"/>
    </source>
</evidence>
<feature type="compositionally biased region" description="Basic and acidic residues" evidence="6">
    <location>
        <begin position="89"/>
        <end position="102"/>
    </location>
</feature>
<dbReference type="InterPro" id="IPR036322">
    <property type="entry name" value="WD40_repeat_dom_sf"/>
</dbReference>
<evidence type="ECO:0000256" key="3">
    <source>
        <dbReference type="ARBA" id="ARBA00023163"/>
    </source>
</evidence>
<feature type="region of interest" description="Disordered" evidence="6">
    <location>
        <begin position="449"/>
        <end position="516"/>
    </location>
</feature>
<proteinExistence type="inferred from homology"/>
<dbReference type="Gene3D" id="2.30.18.10">
    <property type="entry name" value="Transcription factor IIA (TFIIA), beta-barrel domain"/>
    <property type="match status" value="1"/>
</dbReference>
<feature type="compositionally biased region" description="Polar residues" evidence="6">
    <location>
        <begin position="606"/>
        <end position="618"/>
    </location>
</feature>
<reference evidence="7 8" key="1">
    <citation type="submission" date="2019-03" db="EMBL/GenBank/DDBJ databases">
        <title>Sequencing 23 genomes of Wallemia ichthyophaga.</title>
        <authorList>
            <person name="Gostincar C."/>
        </authorList>
    </citation>
    <scope>NUCLEOTIDE SEQUENCE [LARGE SCALE GENOMIC DNA]</scope>
    <source>
        <strain evidence="7 8">EXF-5753</strain>
    </source>
</reference>
<comment type="similarity">
    <text evidence="2">Belongs to the TFIIA subunit 1 family.</text>
</comment>
<keyword evidence="4" id="KW-0539">Nucleus</keyword>
<feature type="compositionally biased region" description="Basic and acidic residues" evidence="6">
    <location>
        <begin position="449"/>
        <end position="462"/>
    </location>
</feature>
<dbReference type="SMART" id="SM01371">
    <property type="entry name" value="TFIIA"/>
    <property type="match status" value="1"/>
</dbReference>
<dbReference type="InterPro" id="IPR015943">
    <property type="entry name" value="WD40/YVTN_repeat-like_dom_sf"/>
</dbReference>
<feature type="compositionally biased region" description="Acidic residues" evidence="6">
    <location>
        <begin position="103"/>
        <end position="122"/>
    </location>
</feature>
<keyword evidence="3" id="KW-0804">Transcription</keyword>
<dbReference type="GO" id="GO:0005672">
    <property type="term" value="C:transcription factor TFIIA complex"/>
    <property type="evidence" value="ECO:0007669"/>
    <property type="project" value="InterPro"/>
</dbReference>
<protein>
    <submittedName>
        <fullName evidence="7">Uncharacterized protein</fullName>
    </submittedName>
</protein>
<keyword evidence="8" id="KW-1185">Reference proteome</keyword>
<evidence type="ECO:0000256" key="4">
    <source>
        <dbReference type="ARBA" id="ARBA00023242"/>
    </source>
</evidence>
<dbReference type="Proteomes" id="UP000310189">
    <property type="component" value="Unassembled WGS sequence"/>
</dbReference>
<dbReference type="InterPro" id="IPR004855">
    <property type="entry name" value="TFIIA_asu/bsu"/>
</dbReference>
<sequence>MSNKIVHDIYRGVIHDVSSNVKYDFEEMGIEDVVLQELLRIWQNKLDDTNSHQEASTDDSILQSLIHQQQSLQQQGKTGESSNLDDFEEDKKGVKEDTKKDTNEDDDNAINSDLDDDDDDDNDLDSNDDIVLCLYDKVQRVKNKWRMQLKDGIISINNKDYLFSKCSGEFECLILAGHDGVYELDSSFSNMYNLVLPSTSSPHHIEPITAIDASSSTLYFARENNVYASDTLTKRIQLLYQGHTGIILHLSLSINQNHLASCSKAGALILHDLTHHSYHVLNYSPRESLSYCAFSPHYNNILSTATASGTLLIHNTSYLDDSPYLIFPKLHPSPITCIAYSQASKSLIATVSKDGWIAVIDIESKSVIRVINTAHQLTSLAFEGALLVAGSSQGKIFVYNLRSGSSPQTINCTTQPIDSLAFQKDKRKPSGLKSRDYAVHFAEPLVTEHSSKDDRLTKEKKSSSSSNISALAANPARHSTSSLISSSTAPIPPPKDGQKDASNQNLPVYMPSSAGALRPNATLSEKVHSDDVLHVRPRRTSNNAPPPPRPASIANSTDSHLATVNASLNLSTSLPRRRRHSSRSENRPRIDDVDWLKELRAKEKTSTQTAAPVSYHNTSLKRSGSSSSLRHHGHSRTNSFDKNTEKPTVAHSAQSSQEETLRKLVESANALSLSNEIQKARDVLEGDYKSKIENYAQEIRKLRSENSLLRRENERLRRQ</sequence>
<dbReference type="Gene3D" id="1.10.287.100">
    <property type="match status" value="1"/>
</dbReference>
<dbReference type="PANTHER" id="PTHR12694:SF8">
    <property type="entry name" value="TRANSCRIPTION INITIATION FACTOR IIA SUBUNIT 1"/>
    <property type="match status" value="1"/>
</dbReference>
<dbReference type="Pfam" id="PF03153">
    <property type="entry name" value="TFIIA"/>
    <property type="match status" value="1"/>
</dbReference>
<dbReference type="InterPro" id="IPR009088">
    <property type="entry name" value="TFIIA_b-brl"/>
</dbReference>
<dbReference type="OrthoDB" id="6275927at2759"/>
<evidence type="ECO:0000256" key="2">
    <source>
        <dbReference type="ARBA" id="ARBA00010059"/>
    </source>
</evidence>
<dbReference type="EMBL" id="SPNW01000010">
    <property type="protein sequence ID" value="TIA91825.1"/>
    <property type="molecule type" value="Genomic_DNA"/>
</dbReference>
<evidence type="ECO:0000256" key="6">
    <source>
        <dbReference type="SAM" id="MobiDB-lite"/>
    </source>
</evidence>
<keyword evidence="5" id="KW-0175">Coiled coil</keyword>
<feature type="compositionally biased region" description="Low complexity" evidence="6">
    <location>
        <begin position="463"/>
        <end position="489"/>
    </location>
</feature>
<feature type="coiled-coil region" evidence="5">
    <location>
        <begin position="685"/>
        <end position="719"/>
    </location>
</feature>
<dbReference type="GO" id="GO:0006367">
    <property type="term" value="P:transcription initiation at RNA polymerase II promoter"/>
    <property type="evidence" value="ECO:0007669"/>
    <property type="project" value="InterPro"/>
</dbReference>
<evidence type="ECO:0000313" key="7">
    <source>
        <dbReference type="EMBL" id="TIA91825.1"/>
    </source>
</evidence>
<accession>A0A4T0FUN4</accession>
<dbReference type="InterPro" id="IPR001680">
    <property type="entry name" value="WD40_rpt"/>
</dbReference>
<organism evidence="7 8">
    <name type="scientific">Wallemia hederae</name>
    <dbReference type="NCBI Taxonomy" id="1540922"/>
    <lineage>
        <taxon>Eukaryota</taxon>
        <taxon>Fungi</taxon>
        <taxon>Dikarya</taxon>
        <taxon>Basidiomycota</taxon>
        <taxon>Wallemiomycotina</taxon>
        <taxon>Wallemiomycetes</taxon>
        <taxon>Wallemiales</taxon>
        <taxon>Wallemiaceae</taxon>
        <taxon>Wallemia</taxon>
    </lineage>
</organism>
<dbReference type="AlphaFoldDB" id="A0A4T0FUN4"/>
<comment type="subcellular location">
    <subcellularLocation>
        <location evidence="1">Nucleus</location>
    </subcellularLocation>
</comment>
<name>A0A4T0FUN4_9BASI</name>
<feature type="region of interest" description="Disordered" evidence="6">
    <location>
        <begin position="603"/>
        <end position="659"/>
    </location>
</feature>
<dbReference type="SUPFAM" id="SSF47396">
    <property type="entry name" value="Transcription factor IIA (TFIIA), alpha-helical domain"/>
    <property type="match status" value="1"/>
</dbReference>
<dbReference type="SUPFAM" id="SSF50978">
    <property type="entry name" value="WD40 repeat-like"/>
    <property type="match status" value="1"/>
</dbReference>